<dbReference type="OrthoDB" id="954864at2"/>
<keyword evidence="1" id="KW-1133">Transmembrane helix</keyword>
<proteinExistence type="predicted"/>
<evidence type="ECO:0000313" key="2">
    <source>
        <dbReference type="EMBL" id="SHF89684.1"/>
    </source>
</evidence>
<feature type="transmembrane region" description="Helical" evidence="1">
    <location>
        <begin position="21"/>
        <end position="41"/>
    </location>
</feature>
<accession>A0A1M5FDQ4</accession>
<protein>
    <recommendedName>
        <fullName evidence="4">DUF4337 domain-containing protein</fullName>
    </recommendedName>
</protein>
<dbReference type="Pfam" id="PF14235">
    <property type="entry name" value="DUF4337"/>
    <property type="match status" value="1"/>
</dbReference>
<sequence length="214" mass="24008">MSTNKPEQTSPPTPKLLERTETIGGILIAVFAALLAIAELVNNNLEEEMMIAHSQFVNYSNWYQSKSIKQSLKESELDYLNALTETGIIPEDKIKNINTKIAQTKSMVLKYEAEKTEILVGSSNVPREHWAQDLDGEMGKIIGINEWEKLTQQYESATKKFDLGKLLFQICIVLGAVCIIIRDNKKLQKNFILLMLSFGAIGILISVYGFILAP</sequence>
<feature type="transmembrane region" description="Helical" evidence="1">
    <location>
        <begin position="193"/>
        <end position="213"/>
    </location>
</feature>
<keyword evidence="1" id="KW-0812">Transmembrane</keyword>
<dbReference type="InterPro" id="IPR025570">
    <property type="entry name" value="DUF4337"/>
</dbReference>
<dbReference type="Proteomes" id="UP000184406">
    <property type="component" value="Unassembled WGS sequence"/>
</dbReference>
<evidence type="ECO:0000313" key="3">
    <source>
        <dbReference type="Proteomes" id="UP000184406"/>
    </source>
</evidence>
<evidence type="ECO:0000256" key="1">
    <source>
        <dbReference type="SAM" id="Phobius"/>
    </source>
</evidence>
<name>A0A1M5FDQ4_9FLAO</name>
<organism evidence="2 3">
    <name type="scientific">Arenibacter palladensis</name>
    <dbReference type="NCBI Taxonomy" id="237373"/>
    <lineage>
        <taxon>Bacteria</taxon>
        <taxon>Pseudomonadati</taxon>
        <taxon>Bacteroidota</taxon>
        <taxon>Flavobacteriia</taxon>
        <taxon>Flavobacteriales</taxon>
        <taxon>Flavobacteriaceae</taxon>
        <taxon>Arenibacter</taxon>
    </lineage>
</organism>
<dbReference type="RefSeq" id="WP_072864466.1">
    <property type="nucleotide sequence ID" value="NZ_FQUX01000009.1"/>
</dbReference>
<keyword evidence="3" id="KW-1185">Reference proteome</keyword>
<keyword evidence="1" id="KW-0472">Membrane</keyword>
<dbReference type="AlphaFoldDB" id="A0A1M5FDQ4"/>
<reference evidence="3" key="1">
    <citation type="submission" date="2016-11" db="EMBL/GenBank/DDBJ databases">
        <authorList>
            <person name="Varghese N."/>
            <person name="Submissions S."/>
        </authorList>
    </citation>
    <scope>NUCLEOTIDE SEQUENCE [LARGE SCALE GENOMIC DNA]</scope>
    <source>
        <strain evidence="3">DSM 17539</strain>
    </source>
</reference>
<gene>
    <name evidence="2" type="ORF">SAMN03080594_10920</name>
</gene>
<feature type="transmembrane region" description="Helical" evidence="1">
    <location>
        <begin position="163"/>
        <end position="181"/>
    </location>
</feature>
<evidence type="ECO:0008006" key="4">
    <source>
        <dbReference type="Google" id="ProtNLM"/>
    </source>
</evidence>
<dbReference type="EMBL" id="FQUX01000009">
    <property type="protein sequence ID" value="SHF89684.1"/>
    <property type="molecule type" value="Genomic_DNA"/>
</dbReference>